<evidence type="ECO:0000313" key="3">
    <source>
        <dbReference type="Proteomes" id="UP000034164"/>
    </source>
</evidence>
<dbReference type="OrthoDB" id="3793606at2759"/>
<organism evidence="2 3">
    <name type="scientific">[Emmonsia] crescens</name>
    <dbReference type="NCBI Taxonomy" id="73230"/>
    <lineage>
        <taxon>Eukaryota</taxon>
        <taxon>Fungi</taxon>
        <taxon>Dikarya</taxon>
        <taxon>Ascomycota</taxon>
        <taxon>Pezizomycotina</taxon>
        <taxon>Eurotiomycetes</taxon>
        <taxon>Eurotiomycetidae</taxon>
        <taxon>Onygenales</taxon>
        <taxon>Ajellomycetaceae</taxon>
        <taxon>Emergomyces</taxon>
    </lineage>
</organism>
<proteinExistence type="predicted"/>
<dbReference type="EMBL" id="LCZI01000627">
    <property type="protein sequence ID" value="KKZ65512.1"/>
    <property type="molecule type" value="Genomic_DNA"/>
</dbReference>
<reference evidence="3" key="1">
    <citation type="journal article" date="2015" name="PLoS Genet.">
        <title>The dynamic genome and transcriptome of the human fungal pathogen Blastomyces and close relative Emmonsia.</title>
        <authorList>
            <person name="Munoz J.F."/>
            <person name="Gauthier G.M."/>
            <person name="Desjardins C.A."/>
            <person name="Gallo J.E."/>
            <person name="Holder J."/>
            <person name="Sullivan T.D."/>
            <person name="Marty A.J."/>
            <person name="Carmen J.C."/>
            <person name="Chen Z."/>
            <person name="Ding L."/>
            <person name="Gujja S."/>
            <person name="Magrini V."/>
            <person name="Misas E."/>
            <person name="Mitreva M."/>
            <person name="Priest M."/>
            <person name="Saif S."/>
            <person name="Whiston E.A."/>
            <person name="Young S."/>
            <person name="Zeng Q."/>
            <person name="Goldman W.E."/>
            <person name="Mardis E.R."/>
            <person name="Taylor J.W."/>
            <person name="McEwen J.G."/>
            <person name="Clay O.K."/>
            <person name="Klein B.S."/>
            <person name="Cuomo C.A."/>
        </authorList>
    </citation>
    <scope>NUCLEOTIDE SEQUENCE [LARGE SCALE GENOMIC DNA]</scope>
    <source>
        <strain evidence="3">UAMH 3008</strain>
    </source>
</reference>
<accession>A0A0G2I4I1</accession>
<dbReference type="Proteomes" id="UP000034164">
    <property type="component" value="Unassembled WGS sequence"/>
</dbReference>
<protein>
    <submittedName>
        <fullName evidence="2">Uncharacterized protein</fullName>
    </submittedName>
</protein>
<dbReference type="AlphaFoldDB" id="A0A0G2I4I1"/>
<dbReference type="VEuPathDB" id="FungiDB:EMCG_08651"/>
<comment type="caution">
    <text evidence="2">The sequence shown here is derived from an EMBL/GenBank/DDBJ whole genome shotgun (WGS) entry which is preliminary data.</text>
</comment>
<feature type="region of interest" description="Disordered" evidence="1">
    <location>
        <begin position="92"/>
        <end position="116"/>
    </location>
</feature>
<sequence>MQATRTKPVAEQQTQKSREIQYMFSKSPTNLVPLVGDLLFNVMHASNQWASERRTGELTMECLMVLIPEGQQDWAGRRQAAQIIDKFRMQRTWSASPSHLSPPPHGQQELGMTLPS</sequence>
<evidence type="ECO:0000313" key="2">
    <source>
        <dbReference type="EMBL" id="KKZ65512.1"/>
    </source>
</evidence>
<evidence type="ECO:0000256" key="1">
    <source>
        <dbReference type="SAM" id="MobiDB-lite"/>
    </source>
</evidence>
<gene>
    <name evidence="2" type="ORF">EMCG_08651</name>
</gene>
<name>A0A0G2I4I1_9EURO</name>